<evidence type="ECO:0000313" key="2">
    <source>
        <dbReference type="Proteomes" id="UP000827092"/>
    </source>
</evidence>
<accession>A0AAV6TVM3</accession>
<dbReference type="AlphaFoldDB" id="A0AAV6TVM3"/>
<sequence>MTISISSAFSVLALLYSIRHLYFPSSAFLTPSMVRRGGDPVTSKYALELTLGEGKCRASDSIVARTSKLYTGLPEPSLCQRTSVTSSSVVVVLRSHGSSTRPPSRTE</sequence>
<dbReference type="Proteomes" id="UP000827092">
    <property type="component" value="Unassembled WGS sequence"/>
</dbReference>
<organism evidence="1 2">
    <name type="scientific">Oedothorax gibbosus</name>
    <dbReference type="NCBI Taxonomy" id="931172"/>
    <lineage>
        <taxon>Eukaryota</taxon>
        <taxon>Metazoa</taxon>
        <taxon>Ecdysozoa</taxon>
        <taxon>Arthropoda</taxon>
        <taxon>Chelicerata</taxon>
        <taxon>Arachnida</taxon>
        <taxon>Araneae</taxon>
        <taxon>Araneomorphae</taxon>
        <taxon>Entelegynae</taxon>
        <taxon>Araneoidea</taxon>
        <taxon>Linyphiidae</taxon>
        <taxon>Erigoninae</taxon>
        <taxon>Oedothorax</taxon>
    </lineage>
</organism>
<keyword evidence="2" id="KW-1185">Reference proteome</keyword>
<evidence type="ECO:0000313" key="1">
    <source>
        <dbReference type="EMBL" id="KAG8175987.1"/>
    </source>
</evidence>
<comment type="caution">
    <text evidence="1">The sequence shown here is derived from an EMBL/GenBank/DDBJ whole genome shotgun (WGS) entry which is preliminary data.</text>
</comment>
<gene>
    <name evidence="1" type="ORF">JTE90_009863</name>
</gene>
<proteinExistence type="predicted"/>
<dbReference type="EMBL" id="JAFNEN010000933">
    <property type="protein sequence ID" value="KAG8175987.1"/>
    <property type="molecule type" value="Genomic_DNA"/>
</dbReference>
<name>A0AAV6TVM3_9ARAC</name>
<protein>
    <recommendedName>
        <fullName evidence="3">Secreted protein</fullName>
    </recommendedName>
</protein>
<reference evidence="1 2" key="1">
    <citation type="journal article" date="2022" name="Nat. Ecol. Evol.">
        <title>A masculinizing supergene underlies an exaggerated male reproductive morph in a spider.</title>
        <authorList>
            <person name="Hendrickx F."/>
            <person name="De Corte Z."/>
            <person name="Sonet G."/>
            <person name="Van Belleghem S.M."/>
            <person name="Kostlbacher S."/>
            <person name="Vangestel C."/>
        </authorList>
    </citation>
    <scope>NUCLEOTIDE SEQUENCE [LARGE SCALE GENOMIC DNA]</scope>
    <source>
        <strain evidence="1">W744_W776</strain>
    </source>
</reference>
<evidence type="ECO:0008006" key="3">
    <source>
        <dbReference type="Google" id="ProtNLM"/>
    </source>
</evidence>